<proteinExistence type="predicted"/>
<protein>
    <submittedName>
        <fullName evidence="2">Uncharacterized protein</fullName>
    </submittedName>
</protein>
<keyword evidence="3" id="KW-1185">Reference proteome</keyword>
<reference evidence="2" key="1">
    <citation type="submission" date="2021-07" db="EMBL/GenBank/DDBJ databases">
        <title>Elsinoe batatas strain:CRI-CJ2 Genome sequencing and assembly.</title>
        <authorList>
            <person name="Huang L."/>
        </authorList>
    </citation>
    <scope>NUCLEOTIDE SEQUENCE</scope>
    <source>
        <strain evidence="2">CRI-CJ2</strain>
    </source>
</reference>
<dbReference type="AlphaFoldDB" id="A0A8K0L1Y7"/>
<gene>
    <name evidence="2" type="ORF">KVT40_004279</name>
</gene>
<sequence length="497" mass="55185">MATDGADARVQRLAEGFHSLLDEYNTLLARSRAFERSIQDAKSQFERFVTEKGTVSKQDVQTFTFAPVTRDIEDPLRRQTSKDKWWMRSDLPMSKRNLLRTRYAVDSVHQLGLDKQTGDDANSKISSDMLANNSSAMPSIFESPLEQDFTVPGTPSRLDCPFASMANRRLSAHARSVVSRYRQPGTHTPRSSNSQAIARSSTPMTTQPPSSLKEPGDEGEYEPEQCALPRPRKDTNEIEASLQGSGPTCPIRFLEKSSPEEVAEYFEKHKHELPRSHEVCVKRYQSNEESIRQLDAKYGNLVSMIQGLGQKHAPMLPDTKGDDEVDVEGEQDAESAERVRRWASDVSNVKVQGQPSDEPEAQVEADAEERQGRFDRPLKDVRVGESPSRPWGIPVPLEAIERAEGKVQEDTTVKPAAKCPFSRGAPPGMPNPHEEKRLVQEVKEQTKDSRPVFIKPGDSSKVPTTPGMTFTGPVFIGYSPEQAVAVLQALKGAIGSS</sequence>
<dbReference type="OrthoDB" id="5343576at2759"/>
<evidence type="ECO:0000256" key="1">
    <source>
        <dbReference type="SAM" id="MobiDB-lite"/>
    </source>
</evidence>
<feature type="compositionally biased region" description="Basic and acidic residues" evidence="1">
    <location>
        <begin position="368"/>
        <end position="383"/>
    </location>
</feature>
<feature type="compositionally biased region" description="Acidic residues" evidence="1">
    <location>
        <begin position="321"/>
        <end position="334"/>
    </location>
</feature>
<feature type="region of interest" description="Disordered" evidence="1">
    <location>
        <begin position="318"/>
        <end position="390"/>
    </location>
</feature>
<feature type="compositionally biased region" description="Basic and acidic residues" evidence="1">
    <location>
        <begin position="432"/>
        <end position="450"/>
    </location>
</feature>
<dbReference type="EMBL" id="JAESVG020000004">
    <property type="protein sequence ID" value="KAG8628406.1"/>
    <property type="molecule type" value="Genomic_DNA"/>
</dbReference>
<evidence type="ECO:0000313" key="2">
    <source>
        <dbReference type="EMBL" id="KAG8628406.1"/>
    </source>
</evidence>
<organism evidence="2 3">
    <name type="scientific">Elsinoe batatas</name>
    <dbReference type="NCBI Taxonomy" id="2601811"/>
    <lineage>
        <taxon>Eukaryota</taxon>
        <taxon>Fungi</taxon>
        <taxon>Dikarya</taxon>
        <taxon>Ascomycota</taxon>
        <taxon>Pezizomycotina</taxon>
        <taxon>Dothideomycetes</taxon>
        <taxon>Dothideomycetidae</taxon>
        <taxon>Myriangiales</taxon>
        <taxon>Elsinoaceae</taxon>
        <taxon>Elsinoe</taxon>
    </lineage>
</organism>
<feature type="region of interest" description="Disordered" evidence="1">
    <location>
        <begin position="405"/>
        <end position="466"/>
    </location>
</feature>
<feature type="region of interest" description="Disordered" evidence="1">
    <location>
        <begin position="174"/>
        <end position="231"/>
    </location>
</feature>
<feature type="compositionally biased region" description="Acidic residues" evidence="1">
    <location>
        <begin position="357"/>
        <end position="367"/>
    </location>
</feature>
<dbReference type="Proteomes" id="UP000809789">
    <property type="component" value="Unassembled WGS sequence"/>
</dbReference>
<feature type="compositionally biased region" description="Polar residues" evidence="1">
    <location>
        <begin position="185"/>
        <end position="199"/>
    </location>
</feature>
<name>A0A8K0L1Y7_9PEZI</name>
<accession>A0A8K0L1Y7</accession>
<evidence type="ECO:0000313" key="3">
    <source>
        <dbReference type="Proteomes" id="UP000809789"/>
    </source>
</evidence>
<feature type="compositionally biased region" description="Low complexity" evidence="1">
    <location>
        <begin position="200"/>
        <end position="211"/>
    </location>
</feature>
<comment type="caution">
    <text evidence="2">The sequence shown here is derived from an EMBL/GenBank/DDBJ whole genome shotgun (WGS) entry which is preliminary data.</text>
</comment>
<feature type="compositionally biased region" description="Polar residues" evidence="1">
    <location>
        <begin position="345"/>
        <end position="355"/>
    </location>
</feature>